<accession>A0A1I0ES75</accession>
<reference evidence="1 2" key="1">
    <citation type="submission" date="2016-10" db="EMBL/GenBank/DDBJ databases">
        <authorList>
            <person name="de Groot N.N."/>
        </authorList>
    </citation>
    <scope>NUCLEOTIDE SEQUENCE [LARGE SCALE GENOMIC DNA]</scope>
    <source>
        <strain evidence="1 2">CGMCC 4.5598</strain>
    </source>
</reference>
<keyword evidence="2" id="KW-1185">Reference proteome</keyword>
<dbReference type="RefSeq" id="WP_143082161.1">
    <property type="nucleotide sequence ID" value="NZ_FOHX01000003.1"/>
</dbReference>
<dbReference type="STRING" id="568860.SAMN05421811_103180"/>
<evidence type="ECO:0000313" key="2">
    <source>
        <dbReference type="Proteomes" id="UP000199361"/>
    </source>
</evidence>
<proteinExistence type="predicted"/>
<dbReference type="EMBL" id="FOHX01000003">
    <property type="protein sequence ID" value="SET48274.1"/>
    <property type="molecule type" value="Genomic_DNA"/>
</dbReference>
<dbReference type="OrthoDB" id="4237561at2"/>
<dbReference type="AlphaFoldDB" id="A0A1I0ES75"/>
<sequence length="101" mass="11283">MAQRARFKANRKGIGKILTSRQMQAEMERRARAVQDRCIANAPEDTGSYKSSFRIETGIRPGPKPRAVSKVINDDEAAPYVEWGSSRTPRYRVMGRAAGAE</sequence>
<organism evidence="1 2">
    <name type="scientific">Nonomuraea wenchangensis</name>
    <dbReference type="NCBI Taxonomy" id="568860"/>
    <lineage>
        <taxon>Bacteria</taxon>
        <taxon>Bacillati</taxon>
        <taxon>Actinomycetota</taxon>
        <taxon>Actinomycetes</taxon>
        <taxon>Streptosporangiales</taxon>
        <taxon>Streptosporangiaceae</taxon>
        <taxon>Nonomuraea</taxon>
    </lineage>
</organism>
<evidence type="ECO:0000313" key="1">
    <source>
        <dbReference type="EMBL" id="SET48274.1"/>
    </source>
</evidence>
<gene>
    <name evidence="1" type="ORF">SAMN05421811_103180</name>
</gene>
<name>A0A1I0ES75_9ACTN</name>
<dbReference type="Proteomes" id="UP000199361">
    <property type="component" value="Unassembled WGS sequence"/>
</dbReference>
<protein>
    <submittedName>
        <fullName evidence="1">Uncharacterized protein</fullName>
    </submittedName>
</protein>